<keyword evidence="13" id="KW-0961">Cell wall biogenesis/degradation</keyword>
<dbReference type="InterPro" id="IPR018365">
    <property type="entry name" value="Cell_cycle_FtsW-rel_CS"/>
</dbReference>
<feature type="transmembrane region" description="Helical" evidence="22">
    <location>
        <begin position="334"/>
        <end position="355"/>
    </location>
</feature>
<feature type="transmembrane region" description="Helical" evidence="22">
    <location>
        <begin position="6"/>
        <end position="32"/>
    </location>
</feature>
<evidence type="ECO:0000256" key="16">
    <source>
        <dbReference type="ARBA" id="ARBA00038053"/>
    </source>
</evidence>
<evidence type="ECO:0000256" key="3">
    <source>
        <dbReference type="ARBA" id="ARBA00022475"/>
    </source>
</evidence>
<feature type="transmembrane region" description="Helical" evidence="22">
    <location>
        <begin position="183"/>
        <end position="203"/>
    </location>
</feature>
<evidence type="ECO:0000256" key="19">
    <source>
        <dbReference type="ARBA" id="ARBA00044770"/>
    </source>
</evidence>
<comment type="pathway">
    <text evidence="2">Cell wall biogenesis; peptidoglycan biosynthesis.</text>
</comment>
<dbReference type="InterPro" id="IPR001182">
    <property type="entry name" value="FtsW/RodA"/>
</dbReference>
<dbReference type="Pfam" id="PF01098">
    <property type="entry name" value="FTSW_RODA_SPOVE"/>
    <property type="match status" value="1"/>
</dbReference>
<keyword evidence="7 22" id="KW-0812">Transmembrane</keyword>
<evidence type="ECO:0000256" key="13">
    <source>
        <dbReference type="ARBA" id="ARBA00023316"/>
    </source>
</evidence>
<dbReference type="EMBL" id="CP047423">
    <property type="protein sequence ID" value="QPD04884.1"/>
    <property type="molecule type" value="Genomic_DNA"/>
</dbReference>
<keyword evidence="3" id="KW-1003">Cell membrane</keyword>
<feature type="transmembrane region" description="Helical" evidence="22">
    <location>
        <begin position="159"/>
        <end position="176"/>
    </location>
</feature>
<organism evidence="23 24">
    <name type="scientific">Candidatus Nitrospira kreftii</name>
    <dbReference type="NCBI Taxonomy" id="2652173"/>
    <lineage>
        <taxon>Bacteria</taxon>
        <taxon>Pseudomonadati</taxon>
        <taxon>Nitrospirota</taxon>
        <taxon>Nitrospiria</taxon>
        <taxon>Nitrospirales</taxon>
        <taxon>Nitrospiraceae</taxon>
        <taxon>Nitrospira</taxon>
    </lineage>
</organism>
<evidence type="ECO:0000256" key="7">
    <source>
        <dbReference type="ARBA" id="ARBA00022692"/>
    </source>
</evidence>
<dbReference type="AlphaFoldDB" id="A0A7S8FFK0"/>
<reference evidence="23 24" key="1">
    <citation type="journal article" date="2020" name="ISME J.">
        <title>Enrichment and physiological characterization of a novel comammox Nitrospira indicates ammonium inhibition of complete nitrification.</title>
        <authorList>
            <person name="Sakoula D."/>
            <person name="Koch H."/>
            <person name="Frank J."/>
            <person name="Jetten M.S.M."/>
            <person name="van Kessel M.A.H.J."/>
            <person name="Lucker S."/>
        </authorList>
    </citation>
    <scope>NUCLEOTIDE SEQUENCE [LARGE SCALE GENOMIC DNA]</scope>
    <source>
        <strain evidence="23">Comreactor17</strain>
    </source>
</reference>
<evidence type="ECO:0000256" key="22">
    <source>
        <dbReference type="SAM" id="Phobius"/>
    </source>
</evidence>
<dbReference type="NCBIfam" id="TIGR02614">
    <property type="entry name" value="ftsW"/>
    <property type="match status" value="1"/>
</dbReference>
<proteinExistence type="inferred from homology"/>
<dbReference type="PROSITE" id="PS00428">
    <property type="entry name" value="FTSW_RODA_SPOVE"/>
    <property type="match status" value="1"/>
</dbReference>
<evidence type="ECO:0000313" key="23">
    <source>
        <dbReference type="EMBL" id="QPD04884.1"/>
    </source>
</evidence>
<evidence type="ECO:0000256" key="4">
    <source>
        <dbReference type="ARBA" id="ARBA00022618"/>
    </source>
</evidence>
<dbReference type="GO" id="GO:0051301">
    <property type="term" value="P:cell division"/>
    <property type="evidence" value="ECO:0007669"/>
    <property type="project" value="UniProtKB-KW"/>
</dbReference>
<evidence type="ECO:0000256" key="14">
    <source>
        <dbReference type="ARBA" id="ARBA00032370"/>
    </source>
</evidence>
<comment type="similarity">
    <text evidence="16">Belongs to the SEDS family. FtsW subfamily.</text>
</comment>
<keyword evidence="4" id="KW-0132">Cell division</keyword>
<keyword evidence="6 23" id="KW-0808">Transferase</keyword>
<evidence type="ECO:0000256" key="6">
    <source>
        <dbReference type="ARBA" id="ARBA00022679"/>
    </source>
</evidence>
<dbReference type="GO" id="GO:0015648">
    <property type="term" value="F:lipid-linked peptidoglycan transporter activity"/>
    <property type="evidence" value="ECO:0007669"/>
    <property type="project" value="TreeGrafter"/>
</dbReference>
<evidence type="ECO:0000256" key="1">
    <source>
        <dbReference type="ARBA" id="ARBA00004651"/>
    </source>
</evidence>
<feature type="transmembrane region" description="Helical" evidence="22">
    <location>
        <begin position="259"/>
        <end position="285"/>
    </location>
</feature>
<sequence length="379" mass="41029">MPVDPALLGVSVILALVGVVMVFSASGVVAAAKYNDSLYFFKRQLIWLSAGLLVMHVVSRTDYVLWKPLSVPLLFLTTVLLILVLIPSLGSAAKGARRWLHIGEINIQPVELTKFVMVMYLAAYISKKQDQFTHFARGLLPPLIVLGVLSTLVLLEPDLGTVVVLSVVVVMLLFLGGAHIKHLGLLSLSILLAVAALIFRSSYQWGRIVAYWRGVQDPSDASYQVLQSVLAFGSGGIFGVGLGKGQQKLFFLPEPHTDFILAVIGEELGLIGSVTIMLLYCLLILKGFQIAERARTPFGRYLAMGITMLIGTQALINAGVVTGLLPTKGLTLPFVSYGGSSLLANLFGVGILLNISRDRQGGRESGESRRRRKWDALTS</sequence>
<keyword evidence="5 23" id="KW-0328">Glycosyltransferase</keyword>
<evidence type="ECO:0000256" key="17">
    <source>
        <dbReference type="ARBA" id="ARBA00041185"/>
    </source>
</evidence>
<name>A0A7S8FFK0_9BACT</name>
<evidence type="ECO:0000256" key="9">
    <source>
        <dbReference type="ARBA" id="ARBA00022984"/>
    </source>
</evidence>
<accession>A0A7S8FFK0</accession>
<evidence type="ECO:0000256" key="20">
    <source>
        <dbReference type="ARBA" id="ARBA00049902"/>
    </source>
</evidence>
<dbReference type="PANTHER" id="PTHR30474:SF2">
    <property type="entry name" value="PEPTIDOGLYCAN GLYCOSYLTRANSFERASE FTSW-RELATED"/>
    <property type="match status" value="1"/>
</dbReference>
<protein>
    <recommendedName>
        <fullName evidence="17">Probable peptidoglycan glycosyltransferase FtsW</fullName>
        <ecNumber evidence="19">2.4.99.28</ecNumber>
    </recommendedName>
    <alternativeName>
        <fullName evidence="18">Cell division protein FtsW</fullName>
    </alternativeName>
    <alternativeName>
        <fullName evidence="15">Cell wall polymerase</fullName>
    </alternativeName>
    <alternativeName>
        <fullName evidence="14">Peptidoglycan polymerase</fullName>
    </alternativeName>
</protein>
<feature type="transmembrane region" description="Helical" evidence="22">
    <location>
        <begin position="44"/>
        <end position="63"/>
    </location>
</feature>
<dbReference type="EC" id="2.4.99.28" evidence="19"/>
<dbReference type="GO" id="GO:0008360">
    <property type="term" value="P:regulation of cell shape"/>
    <property type="evidence" value="ECO:0007669"/>
    <property type="project" value="UniProtKB-KW"/>
</dbReference>
<dbReference type="GO" id="GO:0071555">
    <property type="term" value="P:cell wall organization"/>
    <property type="evidence" value="ECO:0007669"/>
    <property type="project" value="UniProtKB-KW"/>
</dbReference>
<evidence type="ECO:0000256" key="21">
    <source>
        <dbReference type="SAM" id="MobiDB-lite"/>
    </source>
</evidence>
<evidence type="ECO:0000256" key="12">
    <source>
        <dbReference type="ARBA" id="ARBA00023306"/>
    </source>
</evidence>
<keyword evidence="9" id="KW-0573">Peptidoglycan synthesis</keyword>
<dbReference type="InterPro" id="IPR013437">
    <property type="entry name" value="FtsW"/>
</dbReference>
<dbReference type="GO" id="GO:0032153">
    <property type="term" value="C:cell division site"/>
    <property type="evidence" value="ECO:0007669"/>
    <property type="project" value="TreeGrafter"/>
</dbReference>
<dbReference type="Proteomes" id="UP000593737">
    <property type="component" value="Chromosome"/>
</dbReference>
<feature type="transmembrane region" description="Helical" evidence="22">
    <location>
        <begin position="69"/>
        <end position="89"/>
    </location>
</feature>
<evidence type="ECO:0000256" key="2">
    <source>
        <dbReference type="ARBA" id="ARBA00004752"/>
    </source>
</evidence>
<evidence type="ECO:0000256" key="18">
    <source>
        <dbReference type="ARBA" id="ARBA00041418"/>
    </source>
</evidence>
<evidence type="ECO:0000256" key="8">
    <source>
        <dbReference type="ARBA" id="ARBA00022960"/>
    </source>
</evidence>
<evidence type="ECO:0000313" key="24">
    <source>
        <dbReference type="Proteomes" id="UP000593737"/>
    </source>
</evidence>
<keyword evidence="8" id="KW-0133">Cell shape</keyword>
<feature type="region of interest" description="Disordered" evidence="21">
    <location>
        <begin position="360"/>
        <end position="379"/>
    </location>
</feature>
<evidence type="ECO:0000256" key="10">
    <source>
        <dbReference type="ARBA" id="ARBA00022989"/>
    </source>
</evidence>
<evidence type="ECO:0000256" key="5">
    <source>
        <dbReference type="ARBA" id="ARBA00022676"/>
    </source>
</evidence>
<feature type="transmembrane region" description="Helical" evidence="22">
    <location>
        <begin position="135"/>
        <end position="153"/>
    </location>
</feature>
<dbReference type="GO" id="GO:0005886">
    <property type="term" value="C:plasma membrane"/>
    <property type="evidence" value="ECO:0007669"/>
    <property type="project" value="UniProtKB-SubCell"/>
</dbReference>
<dbReference type="GO" id="GO:0009252">
    <property type="term" value="P:peptidoglycan biosynthetic process"/>
    <property type="evidence" value="ECO:0007669"/>
    <property type="project" value="UniProtKB-KW"/>
</dbReference>
<dbReference type="PANTHER" id="PTHR30474">
    <property type="entry name" value="CELL CYCLE PROTEIN"/>
    <property type="match status" value="1"/>
</dbReference>
<keyword evidence="11 22" id="KW-0472">Membrane</keyword>
<evidence type="ECO:0000256" key="11">
    <source>
        <dbReference type="ARBA" id="ARBA00023136"/>
    </source>
</evidence>
<keyword evidence="12" id="KW-0131">Cell cycle</keyword>
<evidence type="ECO:0000256" key="15">
    <source>
        <dbReference type="ARBA" id="ARBA00033270"/>
    </source>
</evidence>
<dbReference type="KEGG" id="nkf:Nkreftii_002658"/>
<feature type="transmembrane region" description="Helical" evidence="22">
    <location>
        <begin position="301"/>
        <end position="322"/>
    </location>
</feature>
<gene>
    <name evidence="23" type="ORF">Nkreftii_002658</name>
</gene>
<comment type="subcellular location">
    <subcellularLocation>
        <location evidence="1">Cell membrane</location>
        <topology evidence="1">Multi-pass membrane protein</topology>
    </subcellularLocation>
</comment>
<dbReference type="GO" id="GO:0008955">
    <property type="term" value="F:peptidoglycan glycosyltransferase activity"/>
    <property type="evidence" value="ECO:0007669"/>
    <property type="project" value="UniProtKB-EC"/>
</dbReference>
<comment type="catalytic activity">
    <reaction evidence="20">
        <text>[GlcNAc-(1-&gt;4)-Mur2Ac(oyl-L-Ala-gamma-D-Glu-L-Lys-D-Ala-D-Ala)](n)-di-trans,octa-cis-undecaprenyl diphosphate + beta-D-GlcNAc-(1-&gt;4)-Mur2Ac(oyl-L-Ala-gamma-D-Glu-L-Lys-D-Ala-D-Ala)-di-trans,octa-cis-undecaprenyl diphosphate = [GlcNAc-(1-&gt;4)-Mur2Ac(oyl-L-Ala-gamma-D-Glu-L-Lys-D-Ala-D-Ala)](n+1)-di-trans,octa-cis-undecaprenyl diphosphate + di-trans,octa-cis-undecaprenyl diphosphate + H(+)</text>
        <dbReference type="Rhea" id="RHEA:23708"/>
        <dbReference type="Rhea" id="RHEA-COMP:9602"/>
        <dbReference type="Rhea" id="RHEA-COMP:9603"/>
        <dbReference type="ChEBI" id="CHEBI:15378"/>
        <dbReference type="ChEBI" id="CHEBI:58405"/>
        <dbReference type="ChEBI" id="CHEBI:60033"/>
        <dbReference type="ChEBI" id="CHEBI:78435"/>
        <dbReference type="EC" id="2.4.99.28"/>
    </reaction>
</comment>
<keyword evidence="10 22" id="KW-1133">Transmembrane helix</keyword>